<sequence>MTNQPNSEVFEAVSDFYRIAGELAEFGASDTEPRGVFADVFEAAIIGHEFAIPRKAWSDRWDERSWQLYSGMKGNAQAASKLAAATRKVVKLTKANREDAIDAYRWYFGYTPAGVW</sequence>
<gene>
    <name evidence="1" type="ORF">SEA_PHABBA_34</name>
</gene>
<dbReference type="Proteomes" id="UP000226037">
    <property type="component" value="Segment"/>
</dbReference>
<proteinExistence type="predicted"/>
<dbReference type="EMBL" id="MF668280">
    <property type="protein sequence ID" value="ASZ74609.1"/>
    <property type="molecule type" value="Genomic_DNA"/>
</dbReference>
<protein>
    <submittedName>
        <fullName evidence="1">Uncharacterized protein</fullName>
    </submittedName>
</protein>
<name>A0A249XS99_9CAUD</name>
<evidence type="ECO:0000313" key="2">
    <source>
        <dbReference type="Proteomes" id="UP000226037"/>
    </source>
</evidence>
<evidence type="ECO:0000313" key="1">
    <source>
        <dbReference type="EMBL" id="ASZ74609.1"/>
    </source>
</evidence>
<keyword evidence="2" id="KW-1185">Reference proteome</keyword>
<organism evidence="1 2">
    <name type="scientific">Mycobacterium phage Phabba</name>
    <dbReference type="NCBI Taxonomy" id="2027899"/>
    <lineage>
        <taxon>Viruses</taxon>
        <taxon>Duplodnaviria</taxon>
        <taxon>Heunggongvirae</taxon>
        <taxon>Uroviricota</taxon>
        <taxon>Caudoviricetes</taxon>
        <taxon>Ceeclamvirinae</taxon>
        <taxon>Myrnavirus</taxon>
        <taxon>Myrnavirus phabba</taxon>
        <taxon>Myranavirus phabba</taxon>
    </lineage>
</organism>
<accession>A0A249XS99</accession>
<reference evidence="2" key="1">
    <citation type="submission" date="2017-08" db="EMBL/GenBank/DDBJ databases">
        <authorList>
            <person name="de Groot N.N."/>
        </authorList>
    </citation>
    <scope>NUCLEOTIDE SEQUENCE [LARGE SCALE GENOMIC DNA]</scope>
</reference>